<accession>A6IJS2</accession>
<sequence length="37" mass="4129">MRMVNHPESAHPHIPEICCSGQRTHAIAYTHLSKSST</sequence>
<dbReference type="AlphaFoldDB" id="A6IJS2"/>
<dbReference type="Proteomes" id="UP000234681">
    <property type="component" value="Chromosome 14"/>
</dbReference>
<reference evidence="2" key="1">
    <citation type="submission" date="2005-09" db="EMBL/GenBank/DDBJ databases">
        <authorList>
            <person name="Mural R.J."/>
            <person name="Li P.W."/>
            <person name="Adams M.D."/>
            <person name="Amanatides P.G."/>
            <person name="Baden-Tillson H."/>
            <person name="Barnstead M."/>
            <person name="Chin S.H."/>
            <person name="Dew I."/>
            <person name="Evans C.A."/>
            <person name="Ferriera S."/>
            <person name="Flanigan M."/>
            <person name="Fosler C."/>
            <person name="Glodek A."/>
            <person name="Gu Z."/>
            <person name="Holt R.A."/>
            <person name="Jennings D."/>
            <person name="Kraft C.L."/>
            <person name="Lu F."/>
            <person name="Nguyen T."/>
            <person name="Nusskern D.R."/>
            <person name="Pfannkoch C.M."/>
            <person name="Sitter C."/>
            <person name="Sutton G.G."/>
            <person name="Venter J.C."/>
            <person name="Wang Z."/>
            <person name="Woodage T."/>
            <person name="Zheng X.H."/>
            <person name="Zhong F."/>
        </authorList>
    </citation>
    <scope>NUCLEOTIDE SEQUENCE [LARGE SCALE GENOMIC DNA]</scope>
    <source>
        <strain>BN</strain>
        <strain evidence="2">Sprague-Dawley</strain>
    </source>
</reference>
<proteinExistence type="predicted"/>
<protein>
    <submittedName>
        <fullName evidence="1">RCG35957</fullName>
    </submittedName>
</protein>
<evidence type="ECO:0000313" key="2">
    <source>
        <dbReference type="Proteomes" id="UP000234681"/>
    </source>
</evidence>
<evidence type="ECO:0000313" key="1">
    <source>
        <dbReference type="EMBL" id="EDL99985.1"/>
    </source>
</evidence>
<gene>
    <name evidence="1" type="ORF">rCG_35957</name>
</gene>
<dbReference type="EMBL" id="CH473963">
    <property type="protein sequence ID" value="EDL99985.1"/>
    <property type="molecule type" value="Genomic_DNA"/>
</dbReference>
<organism evidence="1 2">
    <name type="scientific">Rattus norvegicus</name>
    <name type="common">Rat</name>
    <dbReference type="NCBI Taxonomy" id="10116"/>
    <lineage>
        <taxon>Eukaryota</taxon>
        <taxon>Metazoa</taxon>
        <taxon>Chordata</taxon>
        <taxon>Craniata</taxon>
        <taxon>Vertebrata</taxon>
        <taxon>Euteleostomi</taxon>
        <taxon>Mammalia</taxon>
        <taxon>Eutheria</taxon>
        <taxon>Euarchontoglires</taxon>
        <taxon>Glires</taxon>
        <taxon>Rodentia</taxon>
        <taxon>Myomorpha</taxon>
        <taxon>Muroidea</taxon>
        <taxon>Muridae</taxon>
        <taxon>Murinae</taxon>
        <taxon>Rattus</taxon>
    </lineage>
</organism>
<name>A6IJS2_RAT</name>